<dbReference type="OrthoDB" id="6760869at2759"/>
<reference evidence="2" key="1">
    <citation type="submission" date="2019-08" db="EMBL/GenBank/DDBJ databases">
        <title>The genome of the North American firefly Photinus pyralis.</title>
        <authorList>
            <consortium name="Photinus pyralis genome working group"/>
            <person name="Fallon T.R."/>
            <person name="Sander Lower S.E."/>
            <person name="Weng J.-K."/>
        </authorList>
    </citation>
    <scope>NUCLEOTIDE SEQUENCE</scope>
    <source>
        <strain evidence="2">TRF0915ILg1</strain>
        <tissue evidence="2">Whole body</tissue>
    </source>
</reference>
<gene>
    <name evidence="2" type="ORF">ILUMI_03420</name>
</gene>
<accession>A0A8K0DGB4</accession>
<evidence type="ECO:0000313" key="3">
    <source>
        <dbReference type="Proteomes" id="UP000801492"/>
    </source>
</evidence>
<dbReference type="Proteomes" id="UP000801492">
    <property type="component" value="Unassembled WGS sequence"/>
</dbReference>
<evidence type="ECO:0000259" key="1">
    <source>
        <dbReference type="Pfam" id="PF21788"/>
    </source>
</evidence>
<sequence length="178" mass="20257">MHSLRREDFKPSLTTVICSAHFPKNDYLESDGNKKLLKMTVSHLFLIFPSNYKGSLLREELFRDMQKLLECNLSPDNMITNFYSPKNNNIDISCILDPCHALKLLRNAFAEISPSSAAGKISFKYIEKLYALQDQEDLKFANSISTAHINFYLKKMNVRLAAQTISSSVADAIECLQK</sequence>
<evidence type="ECO:0000313" key="2">
    <source>
        <dbReference type="EMBL" id="KAF2902766.1"/>
    </source>
</evidence>
<organism evidence="2 3">
    <name type="scientific">Ignelater luminosus</name>
    <name type="common">Cucubano</name>
    <name type="synonym">Pyrophorus luminosus</name>
    <dbReference type="NCBI Taxonomy" id="2038154"/>
    <lineage>
        <taxon>Eukaryota</taxon>
        <taxon>Metazoa</taxon>
        <taxon>Ecdysozoa</taxon>
        <taxon>Arthropoda</taxon>
        <taxon>Hexapoda</taxon>
        <taxon>Insecta</taxon>
        <taxon>Pterygota</taxon>
        <taxon>Neoptera</taxon>
        <taxon>Endopterygota</taxon>
        <taxon>Coleoptera</taxon>
        <taxon>Polyphaga</taxon>
        <taxon>Elateriformia</taxon>
        <taxon>Elateroidea</taxon>
        <taxon>Elateridae</taxon>
        <taxon>Agrypninae</taxon>
        <taxon>Pyrophorini</taxon>
        <taxon>Ignelater</taxon>
    </lineage>
</organism>
<proteinExistence type="predicted"/>
<name>A0A8K0DGB4_IGNLU</name>
<protein>
    <recommendedName>
        <fullName evidence="1">Transposable element P transposase-like GTP-binding insertion domain-containing protein</fullName>
    </recommendedName>
</protein>
<feature type="domain" description="Transposable element P transposase-like GTP-binding insertion" evidence="1">
    <location>
        <begin position="99"/>
        <end position="177"/>
    </location>
</feature>
<dbReference type="EMBL" id="VTPC01001192">
    <property type="protein sequence ID" value="KAF2902766.1"/>
    <property type="molecule type" value="Genomic_DNA"/>
</dbReference>
<comment type="caution">
    <text evidence="2">The sequence shown here is derived from an EMBL/GenBank/DDBJ whole genome shotgun (WGS) entry which is preliminary data.</text>
</comment>
<feature type="non-terminal residue" evidence="2">
    <location>
        <position position="1"/>
    </location>
</feature>
<dbReference type="Pfam" id="PF21788">
    <property type="entry name" value="TNP-like_GBD"/>
    <property type="match status" value="1"/>
</dbReference>
<keyword evidence="3" id="KW-1185">Reference proteome</keyword>
<dbReference type="InterPro" id="IPR048366">
    <property type="entry name" value="TNP-like_GBD"/>
</dbReference>
<dbReference type="AlphaFoldDB" id="A0A8K0DGB4"/>